<organism evidence="1 2">
    <name type="scientific">Mycena albidolilacea</name>
    <dbReference type="NCBI Taxonomy" id="1033008"/>
    <lineage>
        <taxon>Eukaryota</taxon>
        <taxon>Fungi</taxon>
        <taxon>Dikarya</taxon>
        <taxon>Basidiomycota</taxon>
        <taxon>Agaricomycotina</taxon>
        <taxon>Agaricomycetes</taxon>
        <taxon>Agaricomycetidae</taxon>
        <taxon>Agaricales</taxon>
        <taxon>Marasmiineae</taxon>
        <taxon>Mycenaceae</taxon>
        <taxon>Mycena</taxon>
    </lineage>
</organism>
<reference evidence="1" key="1">
    <citation type="submission" date="2023-03" db="EMBL/GenBank/DDBJ databases">
        <title>Massive genome expansion in bonnet fungi (Mycena s.s.) driven by repeated elements and novel gene families across ecological guilds.</title>
        <authorList>
            <consortium name="Lawrence Berkeley National Laboratory"/>
            <person name="Harder C.B."/>
            <person name="Miyauchi S."/>
            <person name="Viragh M."/>
            <person name="Kuo A."/>
            <person name="Thoen E."/>
            <person name="Andreopoulos B."/>
            <person name="Lu D."/>
            <person name="Skrede I."/>
            <person name="Drula E."/>
            <person name="Henrissat B."/>
            <person name="Morin E."/>
            <person name="Kohler A."/>
            <person name="Barry K."/>
            <person name="LaButti K."/>
            <person name="Morin E."/>
            <person name="Salamov A."/>
            <person name="Lipzen A."/>
            <person name="Mereny Z."/>
            <person name="Hegedus B."/>
            <person name="Baldrian P."/>
            <person name="Stursova M."/>
            <person name="Weitz H."/>
            <person name="Taylor A."/>
            <person name="Grigoriev I.V."/>
            <person name="Nagy L.G."/>
            <person name="Martin F."/>
            <person name="Kauserud H."/>
        </authorList>
    </citation>
    <scope>NUCLEOTIDE SEQUENCE</scope>
    <source>
        <strain evidence="1">CBHHK002</strain>
    </source>
</reference>
<dbReference type="Proteomes" id="UP001218218">
    <property type="component" value="Unassembled WGS sequence"/>
</dbReference>
<gene>
    <name evidence="1" type="ORF">DFH08DRAFT_1014761</name>
</gene>
<accession>A0AAD7EN41</accession>
<protein>
    <submittedName>
        <fullName evidence="1">Uncharacterized protein</fullName>
    </submittedName>
</protein>
<comment type="caution">
    <text evidence="1">The sequence shown here is derived from an EMBL/GenBank/DDBJ whole genome shotgun (WGS) entry which is preliminary data.</text>
</comment>
<proteinExistence type="predicted"/>
<evidence type="ECO:0000313" key="1">
    <source>
        <dbReference type="EMBL" id="KAJ7337564.1"/>
    </source>
</evidence>
<sequence length="270" mass="31762">MFNALPFLTRKLSFQDHQIVMIPDPREWTVPGVLFFPARLKGRRQRYVGTKNEFNFTFFNNYIHWPLKRDTWRLNLTMEMFSRDKKLSLHLPGNWDPELEPARIHPLVAIFNWMDCLRQLVSILSTSRSEDHPVISQYQLFCEEHNPDDYDFAHHTSWWIQSLSLSIEPTLEVVSLVNETIQKMDRMRPRNIGLMRWIMARPPISITVTVTEAADPEFLGEEEERRKASRECATSETTQWITLLTAFHAVLEVPVAVQQYRFGCGDAVKR</sequence>
<name>A0AAD7EN41_9AGAR</name>
<evidence type="ECO:0000313" key="2">
    <source>
        <dbReference type="Proteomes" id="UP001218218"/>
    </source>
</evidence>
<keyword evidence="2" id="KW-1185">Reference proteome</keyword>
<dbReference type="EMBL" id="JARIHO010000029">
    <property type="protein sequence ID" value="KAJ7337564.1"/>
    <property type="molecule type" value="Genomic_DNA"/>
</dbReference>
<dbReference type="AlphaFoldDB" id="A0AAD7EN41"/>